<dbReference type="Gene3D" id="1.20.120.1760">
    <property type="match status" value="1"/>
</dbReference>
<dbReference type="PROSITE" id="PS51257">
    <property type="entry name" value="PROKAR_LIPOPROTEIN"/>
    <property type="match status" value="1"/>
</dbReference>
<dbReference type="EC" id="2.7.8.8" evidence="4"/>
<dbReference type="InterPro" id="IPR050324">
    <property type="entry name" value="CDP-alcohol_PTase-I"/>
</dbReference>
<dbReference type="NCBIfam" id="TIGR00473">
    <property type="entry name" value="pssA"/>
    <property type="match status" value="1"/>
</dbReference>
<evidence type="ECO:0000256" key="4">
    <source>
        <dbReference type="ARBA" id="ARBA00013174"/>
    </source>
</evidence>
<dbReference type="EMBL" id="LT605205">
    <property type="protein sequence ID" value="SCD19420.1"/>
    <property type="molecule type" value="Genomic_DNA"/>
</dbReference>
<keyword evidence="12" id="KW-0594">Phospholipid biosynthesis</keyword>
<name>A0A1R3SWS8_9BACT</name>
<evidence type="ECO:0000256" key="12">
    <source>
        <dbReference type="ARBA" id="ARBA00023209"/>
    </source>
</evidence>
<dbReference type="AlphaFoldDB" id="A0A1R3SWS8"/>
<evidence type="ECO:0000256" key="2">
    <source>
        <dbReference type="ARBA" id="ARBA00004127"/>
    </source>
</evidence>
<feature type="transmembrane region" description="Helical" evidence="16">
    <location>
        <begin position="97"/>
        <end position="117"/>
    </location>
</feature>
<sequence>MRKQIPNILTLSNLFSGCIAVVMAFQANFKAVVIWVAVAALFDFLDGMAARLLKAYSPLGKELDSLADVISFGVAPAAAVFILLRDYFLLPGYLEPLHVWIPYLAFLIPVFSAYRLAKFNIDERQTSSFIGLPTPANGLFWISYSYGMTQFVTGNENFFYLTTGLIIVMSVLMVSEIPMFSLKIKKISFKGNEKQILLIVVMLLLIALQGISGIFWGIGAYIFLSVIGHSRK</sequence>
<keyword evidence="6" id="KW-0444">Lipid biosynthesis</keyword>
<evidence type="ECO:0000256" key="8">
    <source>
        <dbReference type="ARBA" id="ARBA00022692"/>
    </source>
</evidence>
<dbReference type="InterPro" id="IPR043130">
    <property type="entry name" value="CDP-OH_PTrfase_TM_dom"/>
</dbReference>
<gene>
    <name evidence="17" type="ORF">PSM36_0590</name>
</gene>
<reference evidence="17 18" key="1">
    <citation type="submission" date="2016-08" db="EMBL/GenBank/DDBJ databases">
        <authorList>
            <person name="Seilhamer J.J."/>
        </authorList>
    </citation>
    <scope>NUCLEOTIDE SEQUENCE [LARGE SCALE GENOMIC DNA]</scope>
    <source>
        <strain evidence="17">M3/6</strain>
    </source>
</reference>
<dbReference type="Pfam" id="PF01066">
    <property type="entry name" value="CDP-OH_P_transf"/>
    <property type="match status" value="1"/>
</dbReference>
<dbReference type="InterPro" id="IPR004533">
    <property type="entry name" value="CDP-diaglyc--ser_O-PTrfase"/>
</dbReference>
<keyword evidence="18" id="KW-1185">Reference proteome</keyword>
<evidence type="ECO:0000256" key="5">
    <source>
        <dbReference type="ARBA" id="ARBA00017171"/>
    </source>
</evidence>
<evidence type="ECO:0000256" key="14">
    <source>
        <dbReference type="ARBA" id="ARBA00032361"/>
    </source>
</evidence>
<evidence type="ECO:0000256" key="13">
    <source>
        <dbReference type="ARBA" id="ARBA00023264"/>
    </source>
</evidence>
<comment type="catalytic activity">
    <reaction evidence="1">
        <text>a CDP-1,2-diacyl-sn-glycerol + L-serine = a 1,2-diacyl-sn-glycero-3-phospho-L-serine + CMP + H(+)</text>
        <dbReference type="Rhea" id="RHEA:16913"/>
        <dbReference type="ChEBI" id="CHEBI:15378"/>
        <dbReference type="ChEBI" id="CHEBI:33384"/>
        <dbReference type="ChEBI" id="CHEBI:57262"/>
        <dbReference type="ChEBI" id="CHEBI:58332"/>
        <dbReference type="ChEBI" id="CHEBI:60377"/>
        <dbReference type="EC" id="2.7.8.8"/>
    </reaction>
</comment>
<evidence type="ECO:0000256" key="15">
    <source>
        <dbReference type="RuleBase" id="RU003750"/>
    </source>
</evidence>
<protein>
    <recommendedName>
        <fullName evidence="5">CDP-diacylglycerol--serine O-phosphatidyltransferase</fullName>
        <ecNumber evidence="4">2.7.8.8</ecNumber>
    </recommendedName>
    <alternativeName>
        <fullName evidence="14">Phosphatidylserine synthase</fullName>
    </alternativeName>
</protein>
<dbReference type="InterPro" id="IPR000462">
    <property type="entry name" value="CDP-OH_P_trans"/>
</dbReference>
<keyword evidence="10" id="KW-0443">Lipid metabolism</keyword>
<dbReference type="InterPro" id="IPR048254">
    <property type="entry name" value="CDP_ALCOHOL_P_TRANSF_CS"/>
</dbReference>
<organism evidence="17 18">
    <name type="scientific">Proteiniphilum saccharofermentans</name>
    <dbReference type="NCBI Taxonomy" id="1642647"/>
    <lineage>
        <taxon>Bacteria</taxon>
        <taxon>Pseudomonadati</taxon>
        <taxon>Bacteroidota</taxon>
        <taxon>Bacteroidia</taxon>
        <taxon>Bacteroidales</taxon>
        <taxon>Dysgonomonadaceae</taxon>
        <taxon>Proteiniphilum</taxon>
    </lineage>
</organism>
<feature type="transmembrane region" description="Helical" evidence="16">
    <location>
        <begin position="7"/>
        <end position="26"/>
    </location>
</feature>
<dbReference type="RefSeq" id="WP_076928712.1">
    <property type="nucleotide sequence ID" value="NZ_DAMBAO010000002.1"/>
</dbReference>
<keyword evidence="11 16" id="KW-0472">Membrane</keyword>
<dbReference type="PANTHER" id="PTHR14269:SF61">
    <property type="entry name" value="CDP-DIACYLGLYCEROL--SERINE O-PHOSPHATIDYLTRANSFERASE"/>
    <property type="match status" value="1"/>
</dbReference>
<dbReference type="GO" id="GO:0012505">
    <property type="term" value="C:endomembrane system"/>
    <property type="evidence" value="ECO:0007669"/>
    <property type="project" value="UniProtKB-SubCell"/>
</dbReference>
<accession>A0A1R3SWS8</accession>
<evidence type="ECO:0000256" key="1">
    <source>
        <dbReference type="ARBA" id="ARBA00000287"/>
    </source>
</evidence>
<keyword evidence="8 16" id="KW-0812">Transmembrane</keyword>
<feature type="transmembrane region" description="Helical" evidence="16">
    <location>
        <begin position="158"/>
        <end position="175"/>
    </location>
</feature>
<proteinExistence type="inferred from homology"/>
<evidence type="ECO:0000313" key="17">
    <source>
        <dbReference type="EMBL" id="SCD19420.1"/>
    </source>
</evidence>
<dbReference type="PROSITE" id="PS00379">
    <property type="entry name" value="CDP_ALCOHOL_P_TRANSF"/>
    <property type="match status" value="1"/>
</dbReference>
<comment type="subcellular location">
    <subcellularLocation>
        <location evidence="2">Endomembrane system</location>
        <topology evidence="2">Multi-pass membrane protein</topology>
    </subcellularLocation>
</comment>
<evidence type="ECO:0000256" key="10">
    <source>
        <dbReference type="ARBA" id="ARBA00023098"/>
    </source>
</evidence>
<dbReference type="PANTHER" id="PTHR14269">
    <property type="entry name" value="CDP-DIACYLGLYCEROL--GLYCEROL-3-PHOSPHATE 3-PHOSPHATIDYLTRANSFERASE-RELATED"/>
    <property type="match status" value="1"/>
</dbReference>
<dbReference type="GO" id="GO:0016020">
    <property type="term" value="C:membrane"/>
    <property type="evidence" value="ECO:0007669"/>
    <property type="project" value="InterPro"/>
</dbReference>
<dbReference type="STRING" id="1642647.PSM36_0590"/>
<dbReference type="GO" id="GO:0008654">
    <property type="term" value="P:phospholipid biosynthetic process"/>
    <property type="evidence" value="ECO:0007669"/>
    <property type="project" value="UniProtKB-KW"/>
</dbReference>
<evidence type="ECO:0000256" key="3">
    <source>
        <dbReference type="ARBA" id="ARBA00010441"/>
    </source>
</evidence>
<dbReference type="KEGG" id="psac:PSM36_0590"/>
<keyword evidence="9 16" id="KW-1133">Transmembrane helix</keyword>
<keyword evidence="7 15" id="KW-0808">Transferase</keyword>
<evidence type="ECO:0000313" key="18">
    <source>
        <dbReference type="Proteomes" id="UP000187464"/>
    </source>
</evidence>
<dbReference type="GO" id="GO:0003882">
    <property type="term" value="F:CDP-diacylglycerol-serine O-phosphatidyltransferase activity"/>
    <property type="evidence" value="ECO:0007669"/>
    <property type="project" value="UniProtKB-EC"/>
</dbReference>
<dbReference type="Proteomes" id="UP000187464">
    <property type="component" value="Chromosome I"/>
</dbReference>
<comment type="similarity">
    <text evidence="3 15">Belongs to the CDP-alcohol phosphatidyltransferase class-I family.</text>
</comment>
<evidence type="ECO:0000256" key="9">
    <source>
        <dbReference type="ARBA" id="ARBA00022989"/>
    </source>
</evidence>
<feature type="transmembrane region" description="Helical" evidence="16">
    <location>
        <begin position="196"/>
        <end position="224"/>
    </location>
</feature>
<feature type="transmembrane region" description="Helical" evidence="16">
    <location>
        <begin position="129"/>
        <end position="146"/>
    </location>
</feature>
<feature type="transmembrane region" description="Helical" evidence="16">
    <location>
        <begin position="65"/>
        <end position="85"/>
    </location>
</feature>
<evidence type="ECO:0000256" key="16">
    <source>
        <dbReference type="SAM" id="Phobius"/>
    </source>
</evidence>
<evidence type="ECO:0000256" key="11">
    <source>
        <dbReference type="ARBA" id="ARBA00023136"/>
    </source>
</evidence>
<evidence type="ECO:0000256" key="6">
    <source>
        <dbReference type="ARBA" id="ARBA00022516"/>
    </source>
</evidence>
<keyword evidence="13" id="KW-1208">Phospholipid metabolism</keyword>
<feature type="transmembrane region" description="Helical" evidence="16">
    <location>
        <begin position="32"/>
        <end position="53"/>
    </location>
</feature>
<evidence type="ECO:0000256" key="7">
    <source>
        <dbReference type="ARBA" id="ARBA00022679"/>
    </source>
</evidence>